<evidence type="ECO:0000256" key="5">
    <source>
        <dbReference type="ARBA" id="ARBA00022679"/>
    </source>
</evidence>
<keyword evidence="8" id="KW-1133">Transmembrane helix</keyword>
<organism evidence="11 12">
    <name type="scientific">Clostridium ganghwense</name>
    <dbReference type="NCBI Taxonomy" id="312089"/>
    <lineage>
        <taxon>Bacteria</taxon>
        <taxon>Bacillati</taxon>
        <taxon>Bacillota</taxon>
        <taxon>Clostridia</taxon>
        <taxon>Eubacteriales</taxon>
        <taxon>Clostridiaceae</taxon>
        <taxon>Clostridium</taxon>
    </lineage>
</organism>
<dbReference type="InterPro" id="IPR003594">
    <property type="entry name" value="HATPase_dom"/>
</dbReference>
<dbReference type="Pfam" id="PF02518">
    <property type="entry name" value="HATPase_c"/>
    <property type="match status" value="1"/>
</dbReference>
<dbReference type="InterPro" id="IPR036890">
    <property type="entry name" value="HATPase_C_sf"/>
</dbReference>
<protein>
    <recommendedName>
        <fullName evidence="3">histidine kinase</fullName>
        <ecNumber evidence="3">2.7.13.3</ecNumber>
    </recommendedName>
</protein>
<dbReference type="SUPFAM" id="SSF55874">
    <property type="entry name" value="ATPase domain of HSP90 chaperone/DNA topoisomerase II/histidine kinase"/>
    <property type="match status" value="1"/>
</dbReference>
<evidence type="ECO:0000259" key="10">
    <source>
        <dbReference type="PROSITE" id="PS50885"/>
    </source>
</evidence>
<dbReference type="InterPro" id="IPR004358">
    <property type="entry name" value="Sig_transdc_His_kin-like_C"/>
</dbReference>
<dbReference type="EC" id="2.7.13.3" evidence="3"/>
<keyword evidence="8" id="KW-0812">Transmembrane</keyword>
<keyword evidence="4" id="KW-0597">Phosphoprotein</keyword>
<name>A0ABT4CNU2_9CLOT</name>
<keyword evidence="6" id="KW-0418">Kinase</keyword>
<dbReference type="GO" id="GO:0005524">
    <property type="term" value="F:ATP binding"/>
    <property type="evidence" value="ECO:0007669"/>
    <property type="project" value="UniProtKB-KW"/>
</dbReference>
<evidence type="ECO:0000313" key="11">
    <source>
        <dbReference type="EMBL" id="MCY6369896.1"/>
    </source>
</evidence>
<comment type="catalytic activity">
    <reaction evidence="1">
        <text>ATP + protein L-histidine = ADP + protein N-phospho-L-histidine.</text>
        <dbReference type="EC" id="2.7.13.3"/>
    </reaction>
</comment>
<feature type="domain" description="HAMP" evidence="10">
    <location>
        <begin position="189"/>
        <end position="242"/>
    </location>
</feature>
<feature type="transmembrane region" description="Helical" evidence="8">
    <location>
        <begin position="12"/>
        <end position="32"/>
    </location>
</feature>
<dbReference type="Pfam" id="PF00672">
    <property type="entry name" value="HAMP"/>
    <property type="match status" value="1"/>
</dbReference>
<keyword evidence="8" id="KW-0472">Membrane</keyword>
<evidence type="ECO:0000259" key="9">
    <source>
        <dbReference type="PROSITE" id="PS50109"/>
    </source>
</evidence>
<dbReference type="SMART" id="SM00387">
    <property type="entry name" value="HATPase_c"/>
    <property type="match status" value="1"/>
</dbReference>
<dbReference type="Gene3D" id="6.10.340.10">
    <property type="match status" value="1"/>
</dbReference>
<dbReference type="PRINTS" id="PR00344">
    <property type="entry name" value="BCTRLSENSOR"/>
</dbReference>
<dbReference type="PROSITE" id="PS50885">
    <property type="entry name" value="HAMP"/>
    <property type="match status" value="1"/>
</dbReference>
<feature type="domain" description="Histidine kinase" evidence="9">
    <location>
        <begin position="250"/>
        <end position="461"/>
    </location>
</feature>
<dbReference type="SMART" id="SM00304">
    <property type="entry name" value="HAMP"/>
    <property type="match status" value="1"/>
</dbReference>
<dbReference type="InterPro" id="IPR003661">
    <property type="entry name" value="HisK_dim/P_dom"/>
</dbReference>
<evidence type="ECO:0000256" key="4">
    <source>
        <dbReference type="ARBA" id="ARBA00022553"/>
    </source>
</evidence>
<dbReference type="InterPro" id="IPR003660">
    <property type="entry name" value="HAMP_dom"/>
</dbReference>
<dbReference type="Gene3D" id="1.10.287.130">
    <property type="match status" value="1"/>
</dbReference>
<dbReference type="SMART" id="SM00388">
    <property type="entry name" value="HisKA"/>
    <property type="match status" value="1"/>
</dbReference>
<evidence type="ECO:0000256" key="2">
    <source>
        <dbReference type="ARBA" id="ARBA00004370"/>
    </source>
</evidence>
<evidence type="ECO:0000256" key="1">
    <source>
        <dbReference type="ARBA" id="ARBA00000085"/>
    </source>
</evidence>
<keyword evidence="11" id="KW-0547">Nucleotide-binding</keyword>
<keyword evidence="11" id="KW-0067">ATP-binding</keyword>
<comment type="caution">
    <text evidence="11">The sequence shown here is derived from an EMBL/GenBank/DDBJ whole genome shotgun (WGS) entry which is preliminary data.</text>
</comment>
<dbReference type="PANTHER" id="PTHR45453">
    <property type="entry name" value="PHOSPHATE REGULON SENSOR PROTEIN PHOR"/>
    <property type="match status" value="1"/>
</dbReference>
<dbReference type="InterPro" id="IPR005467">
    <property type="entry name" value="His_kinase_dom"/>
</dbReference>
<gene>
    <name evidence="11" type="ORF">OXH55_04560</name>
</gene>
<dbReference type="Gene3D" id="3.30.565.10">
    <property type="entry name" value="Histidine kinase-like ATPase, C-terminal domain"/>
    <property type="match status" value="1"/>
</dbReference>
<comment type="subcellular location">
    <subcellularLocation>
        <location evidence="2">Membrane</location>
    </subcellularLocation>
</comment>
<dbReference type="InterPro" id="IPR050351">
    <property type="entry name" value="BphY/WalK/GraS-like"/>
</dbReference>
<evidence type="ECO:0000256" key="3">
    <source>
        <dbReference type="ARBA" id="ARBA00012438"/>
    </source>
</evidence>
<dbReference type="CDD" id="cd06225">
    <property type="entry name" value="HAMP"/>
    <property type="match status" value="1"/>
</dbReference>
<dbReference type="SUPFAM" id="SSF158472">
    <property type="entry name" value="HAMP domain-like"/>
    <property type="match status" value="1"/>
</dbReference>
<reference evidence="11" key="1">
    <citation type="submission" date="2022-12" db="EMBL/GenBank/DDBJ databases">
        <authorList>
            <person name="Wang J."/>
        </authorList>
    </citation>
    <scope>NUCLEOTIDE SEQUENCE</scope>
    <source>
        <strain evidence="11">HY-42-06</strain>
    </source>
</reference>
<proteinExistence type="predicted"/>
<dbReference type="EMBL" id="JAPQES010000001">
    <property type="protein sequence ID" value="MCY6369896.1"/>
    <property type="molecule type" value="Genomic_DNA"/>
</dbReference>
<keyword evidence="12" id="KW-1185">Reference proteome</keyword>
<sequence>MEKSLRRKLTFSHMFVAIVCVLLISIVANNFLERQFQNYIIQTIERKSNDIVSAIRQQYNLDDEWNSIRIESIGVDALENGFIISVENLEGKIIWDANIYNNGKCESIIEHMAQNMRQKYSNWQGEYKENQYDILSNSQKVGNVKIGYYGPFYYNDNDMLFLDTLNKIIITVGVVSLLIAVILGVIIASGVSRPISRVIDTAENISNGKYDERIKGKSDIKEINKLTTSINHLAKTLQEHEMLQKRLTADVSHELRTPLTTLQSHMEAILDGVWEPTMDRIKSCHEEIIRINRLVSDLEKLSIYEDENFVLHKSQFDISEVIKNIILNFQSQSLDKNIEIEAKCEKQMIFADKDKISQVCINLISNALKYTLQGGKIEVRLDKKKEFIELSVKDNGIGIAESDIPYIFERFYRADKSRNRLTGGAGIGLTITKRIVEAHKGKINVESKVGKGTVFKVILSI</sequence>
<dbReference type="PANTHER" id="PTHR45453:SF1">
    <property type="entry name" value="PHOSPHATE REGULON SENSOR PROTEIN PHOR"/>
    <property type="match status" value="1"/>
</dbReference>
<keyword evidence="5" id="KW-0808">Transferase</keyword>
<dbReference type="PROSITE" id="PS50109">
    <property type="entry name" value="HIS_KIN"/>
    <property type="match status" value="1"/>
</dbReference>
<dbReference type="SUPFAM" id="SSF47384">
    <property type="entry name" value="Homodimeric domain of signal transducing histidine kinase"/>
    <property type="match status" value="1"/>
</dbReference>
<dbReference type="RefSeq" id="WP_268048303.1">
    <property type="nucleotide sequence ID" value="NZ_JAPQES010000001.1"/>
</dbReference>
<dbReference type="Proteomes" id="UP001079657">
    <property type="component" value="Unassembled WGS sequence"/>
</dbReference>
<dbReference type="InterPro" id="IPR036097">
    <property type="entry name" value="HisK_dim/P_sf"/>
</dbReference>
<dbReference type="CDD" id="cd00082">
    <property type="entry name" value="HisKA"/>
    <property type="match status" value="1"/>
</dbReference>
<accession>A0ABT4CNU2</accession>
<keyword evidence="7" id="KW-0902">Two-component regulatory system</keyword>
<dbReference type="Pfam" id="PF00512">
    <property type="entry name" value="HisKA"/>
    <property type="match status" value="1"/>
</dbReference>
<evidence type="ECO:0000256" key="6">
    <source>
        <dbReference type="ARBA" id="ARBA00022777"/>
    </source>
</evidence>
<evidence type="ECO:0000256" key="7">
    <source>
        <dbReference type="ARBA" id="ARBA00023012"/>
    </source>
</evidence>
<feature type="transmembrane region" description="Helical" evidence="8">
    <location>
        <begin position="168"/>
        <end position="191"/>
    </location>
</feature>
<evidence type="ECO:0000313" key="12">
    <source>
        <dbReference type="Proteomes" id="UP001079657"/>
    </source>
</evidence>
<evidence type="ECO:0000256" key="8">
    <source>
        <dbReference type="SAM" id="Phobius"/>
    </source>
</evidence>
<dbReference type="CDD" id="cd00075">
    <property type="entry name" value="HATPase"/>
    <property type="match status" value="1"/>
</dbReference>